<comment type="caution">
    <text evidence="2">The sequence shown here is derived from an EMBL/GenBank/DDBJ whole genome shotgun (WGS) entry which is preliminary data.</text>
</comment>
<keyword evidence="3" id="KW-1185">Reference proteome</keyword>
<gene>
    <name evidence="2" type="ORF">NDU88_005379</name>
</gene>
<evidence type="ECO:0000313" key="2">
    <source>
        <dbReference type="EMBL" id="KAJ1117179.1"/>
    </source>
</evidence>
<feature type="compositionally biased region" description="Polar residues" evidence="1">
    <location>
        <begin position="1"/>
        <end position="10"/>
    </location>
</feature>
<reference evidence="2" key="1">
    <citation type="journal article" date="2022" name="bioRxiv">
        <title>Sequencing and chromosome-scale assembly of the giantPleurodeles waltlgenome.</title>
        <authorList>
            <person name="Brown T."/>
            <person name="Elewa A."/>
            <person name="Iarovenko S."/>
            <person name="Subramanian E."/>
            <person name="Araus A.J."/>
            <person name="Petzold A."/>
            <person name="Susuki M."/>
            <person name="Suzuki K.-i.T."/>
            <person name="Hayashi T."/>
            <person name="Toyoda A."/>
            <person name="Oliveira C."/>
            <person name="Osipova E."/>
            <person name="Leigh N.D."/>
            <person name="Simon A."/>
            <person name="Yun M.H."/>
        </authorList>
    </citation>
    <scope>NUCLEOTIDE SEQUENCE</scope>
    <source>
        <strain evidence="2">20211129_DDA</strain>
        <tissue evidence="2">Liver</tissue>
    </source>
</reference>
<evidence type="ECO:0000313" key="3">
    <source>
        <dbReference type="Proteomes" id="UP001066276"/>
    </source>
</evidence>
<name>A0AAV7NNW0_PLEWA</name>
<protein>
    <submittedName>
        <fullName evidence="2">Uncharacterized protein</fullName>
    </submittedName>
</protein>
<proteinExistence type="predicted"/>
<feature type="region of interest" description="Disordered" evidence="1">
    <location>
        <begin position="73"/>
        <end position="102"/>
    </location>
</feature>
<dbReference type="Proteomes" id="UP001066276">
    <property type="component" value="Chromosome 8"/>
</dbReference>
<dbReference type="AlphaFoldDB" id="A0AAV7NNW0"/>
<dbReference type="EMBL" id="JANPWB010000012">
    <property type="protein sequence ID" value="KAJ1117179.1"/>
    <property type="molecule type" value="Genomic_DNA"/>
</dbReference>
<feature type="region of interest" description="Disordered" evidence="1">
    <location>
        <begin position="1"/>
        <end position="45"/>
    </location>
</feature>
<organism evidence="2 3">
    <name type="scientific">Pleurodeles waltl</name>
    <name type="common">Iberian ribbed newt</name>
    <dbReference type="NCBI Taxonomy" id="8319"/>
    <lineage>
        <taxon>Eukaryota</taxon>
        <taxon>Metazoa</taxon>
        <taxon>Chordata</taxon>
        <taxon>Craniata</taxon>
        <taxon>Vertebrata</taxon>
        <taxon>Euteleostomi</taxon>
        <taxon>Amphibia</taxon>
        <taxon>Batrachia</taxon>
        <taxon>Caudata</taxon>
        <taxon>Salamandroidea</taxon>
        <taxon>Salamandridae</taxon>
        <taxon>Pleurodelinae</taxon>
        <taxon>Pleurodeles</taxon>
    </lineage>
</organism>
<evidence type="ECO:0000256" key="1">
    <source>
        <dbReference type="SAM" id="MobiDB-lite"/>
    </source>
</evidence>
<sequence length="102" mass="10790">MRQGQASNPGHTVGGPGSSLPRPGAPCGRLAPPSAHLQGFRASPRPRWGTLFSGASYRQVPTTGPHRVTLARRSESAPAAHLSSVGRGSTWARPEFALRRSR</sequence>
<accession>A0AAV7NNW0</accession>